<organism evidence="1 2">
    <name type="scientific">Deinococcus oregonensis</name>
    <dbReference type="NCBI Taxonomy" id="1805970"/>
    <lineage>
        <taxon>Bacteria</taxon>
        <taxon>Thermotogati</taxon>
        <taxon>Deinococcota</taxon>
        <taxon>Deinococci</taxon>
        <taxon>Deinococcales</taxon>
        <taxon>Deinococcaceae</taxon>
        <taxon>Deinococcus</taxon>
    </lineage>
</organism>
<gene>
    <name evidence="1" type="ORF">ACFFLM_11050</name>
</gene>
<accession>A0ABV6AYC8</accession>
<evidence type="ECO:0000313" key="2">
    <source>
        <dbReference type="Proteomes" id="UP001589733"/>
    </source>
</evidence>
<protein>
    <submittedName>
        <fullName evidence="1">Uncharacterized protein</fullName>
    </submittedName>
</protein>
<proteinExistence type="predicted"/>
<evidence type="ECO:0000313" key="1">
    <source>
        <dbReference type="EMBL" id="MFB9992504.1"/>
    </source>
</evidence>
<sequence>MTPVELADFLGCQLHVQAEAWAAWQEFTAEGGDIEENEAEYWLDVEFPCPKHN</sequence>
<dbReference type="RefSeq" id="WP_380009492.1">
    <property type="nucleotide sequence ID" value="NZ_JBHLYR010000031.1"/>
</dbReference>
<reference evidence="1 2" key="1">
    <citation type="submission" date="2024-09" db="EMBL/GenBank/DDBJ databases">
        <authorList>
            <person name="Sun Q."/>
            <person name="Mori K."/>
        </authorList>
    </citation>
    <scope>NUCLEOTIDE SEQUENCE [LARGE SCALE GENOMIC DNA]</scope>
    <source>
        <strain evidence="1 2">JCM 13503</strain>
    </source>
</reference>
<name>A0ABV6AYC8_9DEIO</name>
<dbReference type="EMBL" id="JBHLYR010000031">
    <property type="protein sequence ID" value="MFB9992504.1"/>
    <property type="molecule type" value="Genomic_DNA"/>
</dbReference>
<keyword evidence="2" id="KW-1185">Reference proteome</keyword>
<comment type="caution">
    <text evidence="1">The sequence shown here is derived from an EMBL/GenBank/DDBJ whole genome shotgun (WGS) entry which is preliminary data.</text>
</comment>
<dbReference type="Proteomes" id="UP001589733">
    <property type="component" value="Unassembled WGS sequence"/>
</dbReference>